<organism evidence="3">
    <name type="scientific">Halomonas sp. RT37</name>
    <dbReference type="NCBI Taxonomy" id="2950872"/>
    <lineage>
        <taxon>Bacteria</taxon>
        <taxon>Pseudomonadati</taxon>
        <taxon>Pseudomonadota</taxon>
        <taxon>Gammaproteobacteria</taxon>
        <taxon>Oceanospirillales</taxon>
        <taxon>Halomonadaceae</taxon>
        <taxon>Halomonas</taxon>
    </lineage>
</organism>
<keyword evidence="3" id="KW-0378">Hydrolase</keyword>
<dbReference type="Pfam" id="PF11202">
    <property type="entry name" value="StiP"/>
    <property type="match status" value="1"/>
</dbReference>
<dbReference type="InterPro" id="IPR011215">
    <property type="entry name" value="StiP_N"/>
</dbReference>
<evidence type="ECO:0000259" key="1">
    <source>
        <dbReference type="Pfam" id="PF11202"/>
    </source>
</evidence>
<protein>
    <submittedName>
        <fullName evidence="3">Cysteine protease StiP family protein</fullName>
    </submittedName>
</protein>
<dbReference type="GO" id="GO:0008233">
    <property type="term" value="F:peptidase activity"/>
    <property type="evidence" value="ECO:0007669"/>
    <property type="project" value="UniProtKB-KW"/>
</dbReference>
<dbReference type="GO" id="GO:0006508">
    <property type="term" value="P:proteolysis"/>
    <property type="evidence" value="ECO:0007669"/>
    <property type="project" value="UniProtKB-KW"/>
</dbReference>
<dbReference type="EMBL" id="CP098827">
    <property type="protein sequence ID" value="XBO72020.1"/>
    <property type="molecule type" value="Genomic_DNA"/>
</dbReference>
<dbReference type="PIRSF" id="PIRSF020979">
    <property type="entry name" value="UCP020979"/>
    <property type="match status" value="1"/>
</dbReference>
<keyword evidence="3" id="KW-0645">Protease</keyword>
<proteinExistence type="predicted"/>
<dbReference type="RefSeq" id="WP_348827654.1">
    <property type="nucleotide sequence ID" value="NZ_CP098827.1"/>
</dbReference>
<sequence length="385" mass="41888">MTSMIGLTPIHGSYCPDDCQFLLTPISPRFLSIEEKERRIQTGQAHYSEMIHREAAPSARYLSLFDALSDRYAQRLAQEVCSLAGRLLADIGHSQAPIGLVSLARAGTPVGALLRRALVGQGQQPCEHYSISIIRDRGIDTQALDYILDTVGLAPERLVFIDAWTAKGVITRELRASLARYNAERKAAGKSPVPVRLAVISDIGGTADYSATFDDYAIPSGVLNATVSGLVSRSVVNDQVPAGAFHGCVIHDDLAEHDRSHAFLDQVSTHFTGLDSSLSRATATATATATAERARQRQSMLTMLDTLARDYQVSDINHIKPGIAEATRVMLRRVPALLLVRDKRHPDVEHLLLLAGEKAVAVVERPDMPFHACSIIKTLTAEARP</sequence>
<evidence type="ECO:0000313" key="3">
    <source>
        <dbReference type="EMBL" id="XBO72020.1"/>
    </source>
</evidence>
<accession>A0AAU7KJZ1</accession>
<dbReference type="Pfam" id="PF15608">
    <property type="entry name" value="PELOTA_1"/>
    <property type="match status" value="1"/>
</dbReference>
<dbReference type="InterPro" id="IPR048336">
    <property type="entry name" value="StiP-like"/>
</dbReference>
<dbReference type="AlphaFoldDB" id="A0AAU7KJZ1"/>
<name>A0AAU7KJZ1_9GAMM</name>
<feature type="domain" description="PELOTA RNA-binding" evidence="2">
    <location>
        <begin position="303"/>
        <end position="377"/>
    </location>
</feature>
<dbReference type="InterPro" id="IPR028157">
    <property type="entry name" value="PELOTA_dom"/>
</dbReference>
<feature type="domain" description="Cysteine protease StiP N-terminal" evidence="1">
    <location>
        <begin position="12"/>
        <end position="267"/>
    </location>
</feature>
<reference evidence="3" key="1">
    <citation type="submission" date="2022-06" db="EMBL/GenBank/DDBJ databases">
        <title>A novel DMS-producing enzyme.</title>
        <authorList>
            <person name="Zhang Y."/>
        </authorList>
    </citation>
    <scope>NUCLEOTIDE SEQUENCE</scope>
    <source>
        <strain evidence="3">RT37</strain>
    </source>
</reference>
<evidence type="ECO:0000259" key="2">
    <source>
        <dbReference type="Pfam" id="PF15608"/>
    </source>
</evidence>
<gene>
    <name evidence="3" type="ORF">NFG58_04730</name>
</gene>